<gene>
    <name evidence="1" type="ORF">I6I10_00900</name>
    <name evidence="2" type="ORF">I6J21_02145</name>
</gene>
<sequence length="49" mass="5736">MNVNSIIETLKQFVSNLNVRTRDSRTQLIEDIKQASQDTDWSNLKKKDN</sequence>
<reference evidence="1 3" key="1">
    <citation type="submission" date="2020-12" db="EMBL/GenBank/DDBJ databases">
        <title>FDA dAtabase for Regulatory Grade micrObial Sequences (FDA-ARGOS): Supporting development and validation of Infectious Disease Dx tests.</title>
        <authorList>
            <person name="Sproer C."/>
            <person name="Gronow S."/>
            <person name="Severitt S."/>
            <person name="Schroder I."/>
            <person name="Tallon L."/>
            <person name="Sadzewicz L."/>
            <person name="Zhao X."/>
            <person name="Boylan J."/>
            <person name="Ott S."/>
            <person name="Bowen H."/>
            <person name="Vavikolanu K."/>
            <person name="Mehta A."/>
            <person name="Aluvathingal J."/>
            <person name="Nadendla S."/>
            <person name="Lowell S."/>
            <person name="Myers T."/>
            <person name="Yan Y."/>
            <person name="Sichtig H."/>
        </authorList>
    </citation>
    <scope>NUCLEOTIDE SEQUENCE [LARGE SCALE GENOMIC DNA]</scope>
    <source>
        <strain evidence="1 3">FDAARGOS_1053</strain>
        <strain evidence="2">FDAARGOS_1191</strain>
    </source>
</reference>
<dbReference type="AlphaFoldDB" id="A0A7T4EFQ3"/>
<evidence type="ECO:0000313" key="3">
    <source>
        <dbReference type="Proteomes" id="UP000596145"/>
    </source>
</evidence>
<dbReference type="EMBL" id="CP069534">
    <property type="protein sequence ID" value="QRP70983.1"/>
    <property type="molecule type" value="Genomic_DNA"/>
</dbReference>
<evidence type="ECO:0000313" key="2">
    <source>
        <dbReference type="EMBL" id="QRP70983.1"/>
    </source>
</evidence>
<evidence type="ECO:0000313" key="1">
    <source>
        <dbReference type="EMBL" id="QQB46549.1"/>
    </source>
</evidence>
<dbReference type="RefSeq" id="WP_005390716.1">
    <property type="nucleotide sequence ID" value="NZ_CP066007.1"/>
</dbReference>
<proteinExistence type="predicted"/>
<organism evidence="1 3">
    <name type="scientific">Corynebacterium glucuronolyticum</name>
    <dbReference type="NCBI Taxonomy" id="39791"/>
    <lineage>
        <taxon>Bacteria</taxon>
        <taxon>Bacillati</taxon>
        <taxon>Actinomycetota</taxon>
        <taxon>Actinomycetes</taxon>
        <taxon>Mycobacteriales</taxon>
        <taxon>Corynebacteriaceae</taxon>
        <taxon>Corynebacterium</taxon>
    </lineage>
</organism>
<name>A0A7T4EFQ3_9CORY</name>
<dbReference type="Proteomes" id="UP000596145">
    <property type="component" value="Chromosome"/>
</dbReference>
<protein>
    <submittedName>
        <fullName evidence="1">Uncharacterized protein</fullName>
    </submittedName>
</protein>
<dbReference type="EMBL" id="CP066007">
    <property type="protein sequence ID" value="QQB46549.1"/>
    <property type="molecule type" value="Genomic_DNA"/>
</dbReference>
<accession>A0A7T4EFQ3</accession>
<dbReference type="Proteomes" id="UP000617681">
    <property type="component" value="Chromosome"/>
</dbReference>
<dbReference type="GeneID" id="92759137"/>